<evidence type="ECO:0000256" key="3">
    <source>
        <dbReference type="ARBA" id="ARBA00022729"/>
    </source>
</evidence>
<comment type="similarity">
    <text evidence="2">Belongs to the YscJ lipoprotein family.</text>
</comment>
<dbReference type="Gene3D" id="3.30.300.30">
    <property type="match status" value="1"/>
</dbReference>
<evidence type="ECO:0000256" key="4">
    <source>
        <dbReference type="ARBA" id="ARBA00023136"/>
    </source>
</evidence>
<evidence type="ECO:0000259" key="8">
    <source>
        <dbReference type="Pfam" id="PF01514"/>
    </source>
</evidence>
<keyword evidence="3" id="KW-0732">Signal</keyword>
<accession>A0A2N7VTC9</accession>
<dbReference type="PANTHER" id="PTHR30046:SF2">
    <property type="entry name" value="YOP PROTEINS TRANSLOCATION LIPOPROTEIN J"/>
    <property type="match status" value="1"/>
</dbReference>
<dbReference type="AlphaFoldDB" id="A0A2N7VTC9"/>
<evidence type="ECO:0000256" key="1">
    <source>
        <dbReference type="ARBA" id="ARBA00004459"/>
    </source>
</evidence>
<sequence length="266" mass="28394">MTVEARLSARRHEVLTSLLPIVIAAVLSGCERHVELQLAPDARRASEIAAALSSHGIAVERKTEKAGVMLSVADSDLPRAMRALREAGLSRAARPSVDEALGKRGIASTPLEERARHIHAIERALEATLMEIDGVVAARVSVVPPERPAPGAPLAAASASVLVKHSAGVDLSAVVPGIASIVKNAVPGLAVEDDRHVAVMLLAEQRTEEAHSAPSANASYLRTRRPWELMLLAGGSMAIGYLADRSLRRLRQRISNRRADNDTRRS</sequence>
<dbReference type="EMBL" id="PNYA01000008">
    <property type="protein sequence ID" value="PMS20413.1"/>
    <property type="molecule type" value="Genomic_DNA"/>
</dbReference>
<evidence type="ECO:0000256" key="6">
    <source>
        <dbReference type="ARBA" id="ARBA00023237"/>
    </source>
</evidence>
<dbReference type="InterPro" id="IPR043427">
    <property type="entry name" value="YscJ/FliF"/>
</dbReference>
<dbReference type="PROSITE" id="PS51257">
    <property type="entry name" value="PROKAR_LIPOPROTEIN"/>
    <property type="match status" value="1"/>
</dbReference>
<protein>
    <submittedName>
        <fullName evidence="9">EscJ/YscJ/HrcJ family type III secretion inner membrane ring protein</fullName>
    </submittedName>
</protein>
<name>A0A2N7VTC9_9BURK</name>
<proteinExistence type="inferred from homology"/>
<dbReference type="Gene3D" id="3.30.70.1530">
    <property type="entry name" value="Hypothetical protein rpa1041"/>
    <property type="match status" value="1"/>
</dbReference>
<comment type="caution">
    <text evidence="9">The sequence shown here is derived from an EMBL/GenBank/DDBJ whole genome shotgun (WGS) entry which is preliminary data.</text>
</comment>
<dbReference type="InterPro" id="IPR006182">
    <property type="entry name" value="FliF_N_dom"/>
</dbReference>
<dbReference type="PRINTS" id="PR01338">
    <property type="entry name" value="TYPE3OMKPROT"/>
</dbReference>
<gene>
    <name evidence="9" type="ORF">C0Z18_10770</name>
</gene>
<dbReference type="InterPro" id="IPR003282">
    <property type="entry name" value="T3SS_SctJ"/>
</dbReference>
<dbReference type="PANTHER" id="PTHR30046">
    <property type="entry name" value="FLAGELLAR M-RING PROTEIN"/>
    <property type="match status" value="1"/>
</dbReference>
<evidence type="ECO:0000256" key="2">
    <source>
        <dbReference type="ARBA" id="ARBA00009509"/>
    </source>
</evidence>
<evidence type="ECO:0000256" key="7">
    <source>
        <dbReference type="ARBA" id="ARBA00023288"/>
    </source>
</evidence>
<dbReference type="InterPro" id="IPR045851">
    <property type="entry name" value="AMP-bd_C_sf"/>
</dbReference>
<evidence type="ECO:0000313" key="9">
    <source>
        <dbReference type="EMBL" id="PMS20413.1"/>
    </source>
</evidence>
<dbReference type="GO" id="GO:0009306">
    <property type="term" value="P:protein secretion"/>
    <property type="evidence" value="ECO:0007669"/>
    <property type="project" value="InterPro"/>
</dbReference>
<evidence type="ECO:0000313" key="10">
    <source>
        <dbReference type="Proteomes" id="UP000235616"/>
    </source>
</evidence>
<keyword evidence="6" id="KW-0998">Cell outer membrane</keyword>
<dbReference type="Pfam" id="PF01514">
    <property type="entry name" value="YscJ_FliF"/>
    <property type="match status" value="1"/>
</dbReference>
<dbReference type="Proteomes" id="UP000235616">
    <property type="component" value="Unassembled WGS sequence"/>
</dbReference>
<keyword evidence="5" id="KW-0564">Palmitate</keyword>
<keyword evidence="7" id="KW-0449">Lipoprotein</keyword>
<organism evidence="9 10">
    <name type="scientific">Trinickia dabaoshanensis</name>
    <dbReference type="NCBI Taxonomy" id="564714"/>
    <lineage>
        <taxon>Bacteria</taxon>
        <taxon>Pseudomonadati</taxon>
        <taxon>Pseudomonadota</taxon>
        <taxon>Betaproteobacteria</taxon>
        <taxon>Burkholderiales</taxon>
        <taxon>Burkholderiaceae</taxon>
        <taxon>Trinickia</taxon>
    </lineage>
</organism>
<comment type="subcellular location">
    <subcellularLocation>
        <location evidence="1">Cell outer membrane</location>
        <topology evidence="1">Lipid-anchor</topology>
    </subcellularLocation>
</comment>
<reference evidence="9 10" key="1">
    <citation type="submission" date="2018-01" db="EMBL/GenBank/DDBJ databases">
        <title>Whole genome analyses suggest that Burkholderia sensu lato contains two further novel genera in the rhizoxinica-symbiotica group Mycetohabitans gen. nov., and Trinickia gen. nov.: implications for the evolution of diazotrophy and nodulation in the Burkholderiaceae.</title>
        <authorList>
            <person name="Estrada-de los Santos P."/>
            <person name="Palmer M."/>
            <person name="Chavez-Ramirez B."/>
            <person name="Beukes C."/>
            <person name="Steenkamp E.T."/>
            <person name="Hirsch A.M."/>
            <person name="Manyaka P."/>
            <person name="Maluk M."/>
            <person name="Lafos M."/>
            <person name="Crook M."/>
            <person name="Gross E."/>
            <person name="Simon M.F."/>
            <person name="Bueno dos Reis Junior F."/>
            <person name="Poole P.S."/>
            <person name="Venter S.N."/>
            <person name="James E.K."/>
        </authorList>
    </citation>
    <scope>NUCLEOTIDE SEQUENCE [LARGE SCALE GENOMIC DNA]</scope>
    <source>
        <strain evidence="9 10">GIMN1.004</strain>
    </source>
</reference>
<feature type="domain" description="Flagellar M-ring N-terminal" evidence="8">
    <location>
        <begin position="41"/>
        <end position="192"/>
    </location>
</feature>
<dbReference type="GO" id="GO:0009279">
    <property type="term" value="C:cell outer membrane"/>
    <property type="evidence" value="ECO:0007669"/>
    <property type="project" value="UniProtKB-SubCell"/>
</dbReference>
<keyword evidence="10" id="KW-1185">Reference proteome</keyword>
<evidence type="ECO:0000256" key="5">
    <source>
        <dbReference type="ARBA" id="ARBA00023139"/>
    </source>
</evidence>
<keyword evidence="4" id="KW-0472">Membrane</keyword>